<dbReference type="RefSeq" id="WP_331213008.1">
    <property type="nucleotide sequence ID" value="NZ_JAZGQK010000003.1"/>
</dbReference>
<dbReference type="InterPro" id="IPR012341">
    <property type="entry name" value="6hp_glycosidase-like_sf"/>
</dbReference>
<proteinExistence type="predicted"/>
<keyword evidence="3" id="KW-0378">Hydrolase</keyword>
<dbReference type="InterPro" id="IPR008928">
    <property type="entry name" value="6-hairpin_glycosidase_sf"/>
</dbReference>
<dbReference type="Proteomes" id="UP001332243">
    <property type="component" value="Unassembled WGS sequence"/>
</dbReference>
<dbReference type="EMBL" id="JAZGQK010000003">
    <property type="protein sequence ID" value="MEE6257900.1"/>
    <property type="molecule type" value="Genomic_DNA"/>
</dbReference>
<evidence type="ECO:0000313" key="4">
    <source>
        <dbReference type="Proteomes" id="UP001332243"/>
    </source>
</evidence>
<accession>A0ABU7RN56</accession>
<dbReference type="PANTHER" id="PTHR31616">
    <property type="entry name" value="TREHALASE"/>
    <property type="match status" value="1"/>
</dbReference>
<dbReference type="PANTHER" id="PTHR31616:SF10">
    <property type="entry name" value="TREHALASE"/>
    <property type="match status" value="1"/>
</dbReference>
<dbReference type="InterPro" id="IPR011613">
    <property type="entry name" value="GH15-like"/>
</dbReference>
<sequence length="613" mass="66820">MTDDPIADYAFLADCRSGALVSRAGSVDWWCPDRFDASSVFGRLLDPDAGHWLITAVAYGTPTTGAEADAEVQVDRAYLPGTLVLRTEHRTGTGRVEVTEALAVEPGARGHRIGLRSPAVLLRVVRGLSGTVRMRVEFAPRPEYGLVTPYLHEEPGRLVAAGGSATVTLRGDVPLTPLGDGTAAAEFTVSAGQVVGFDCAYARGHGPTGPAELDRVDAVDNAVAAWRSFEEIHRYQGRYPELVQHSALVLQGLTYQRSGAVVAALTTSLPEQLGGTRNYDYRFAWLRDFSYTLHALWVGACPDETDRLFGWAARSTGRVGEGPVPIMYGVEGERVLGEQRLEHLRGYRGSRPVRIGNDAWRQHQLDVLGEMLLAVHRLRHELGELDDELRLMLCGIADKAAETWREPDAGMWEVRGEVRHYVSSKVLCWAALDRAVLLAPMLGEPADAGRWAAARDEIRATVLDRCWHPAVAAYTGILDSAELDASVLLMPLVGFLPATDPRMRATIEAVHDRLGDNGLVRRWSGDPAGFLLCSFWLVECLVLAGEWDRATELFERTAARANDVGLFAEQVDPATGALLGNLPQALSHIGLINAAWRLTAPDDPDPDPDAHQD</sequence>
<evidence type="ECO:0000259" key="2">
    <source>
        <dbReference type="Pfam" id="PF19291"/>
    </source>
</evidence>
<comment type="caution">
    <text evidence="3">The sequence shown here is derived from an EMBL/GenBank/DDBJ whole genome shotgun (WGS) entry which is preliminary data.</text>
</comment>
<dbReference type="Pfam" id="PF19291">
    <property type="entry name" value="TREH_N"/>
    <property type="match status" value="1"/>
</dbReference>
<feature type="domain" description="GH15-like" evidence="1">
    <location>
        <begin position="238"/>
        <end position="596"/>
    </location>
</feature>
<dbReference type="GO" id="GO:0016787">
    <property type="term" value="F:hydrolase activity"/>
    <property type="evidence" value="ECO:0007669"/>
    <property type="project" value="UniProtKB-KW"/>
</dbReference>
<evidence type="ECO:0000259" key="1">
    <source>
        <dbReference type="Pfam" id="PF00723"/>
    </source>
</evidence>
<dbReference type="InterPro" id="IPR045582">
    <property type="entry name" value="Trehalase-like_N"/>
</dbReference>
<evidence type="ECO:0000313" key="3">
    <source>
        <dbReference type="EMBL" id="MEE6257900.1"/>
    </source>
</evidence>
<dbReference type="SUPFAM" id="SSF48208">
    <property type="entry name" value="Six-hairpin glycosidases"/>
    <property type="match status" value="1"/>
</dbReference>
<dbReference type="Gene3D" id="1.50.10.10">
    <property type="match status" value="1"/>
</dbReference>
<keyword evidence="4" id="KW-1185">Reference proteome</keyword>
<feature type="domain" description="Trehalase-like N-terminal" evidence="2">
    <location>
        <begin position="5"/>
        <end position="170"/>
    </location>
</feature>
<reference evidence="3 4" key="1">
    <citation type="submission" date="2024-01" db="EMBL/GenBank/DDBJ databases">
        <title>Genome insights into Plantactinospora sonchi sp. nov.</title>
        <authorList>
            <person name="Wang L."/>
        </authorList>
    </citation>
    <scope>NUCLEOTIDE SEQUENCE [LARGE SCALE GENOMIC DNA]</scope>
    <source>
        <strain evidence="3 4">NEAU-QY2</strain>
    </source>
</reference>
<organism evidence="3 4">
    <name type="scientific">Plantactinospora sonchi</name>
    <dbReference type="NCBI Taxonomy" id="1544735"/>
    <lineage>
        <taxon>Bacteria</taxon>
        <taxon>Bacillati</taxon>
        <taxon>Actinomycetota</taxon>
        <taxon>Actinomycetes</taxon>
        <taxon>Micromonosporales</taxon>
        <taxon>Micromonosporaceae</taxon>
        <taxon>Plantactinospora</taxon>
    </lineage>
</organism>
<protein>
    <submittedName>
        <fullName evidence="3">Glycoside hydrolase family 15 protein</fullName>
    </submittedName>
</protein>
<name>A0ABU7RN56_9ACTN</name>
<gene>
    <name evidence="3" type="ORF">V1633_05250</name>
</gene>
<dbReference type="Pfam" id="PF00723">
    <property type="entry name" value="Glyco_hydro_15"/>
    <property type="match status" value="1"/>
</dbReference>